<comment type="caution">
    <text evidence="6">The sequence shown here is derived from an EMBL/GenBank/DDBJ whole genome shotgun (WGS) entry which is preliminary data.</text>
</comment>
<dbReference type="InterPro" id="IPR034086">
    <property type="entry name" value="PMEI_plant"/>
</dbReference>
<feature type="domain" description="Pectinesterase inhibitor" evidence="5">
    <location>
        <begin position="27"/>
        <end position="165"/>
    </location>
</feature>
<dbReference type="InterPro" id="IPR006501">
    <property type="entry name" value="Pectinesterase_inhib_dom"/>
</dbReference>
<dbReference type="EMBL" id="PKPP01003713">
    <property type="protein sequence ID" value="PWA68066.1"/>
    <property type="molecule type" value="Genomic_DNA"/>
</dbReference>
<keyword evidence="1 4" id="KW-0732">Signal</keyword>
<evidence type="ECO:0000313" key="7">
    <source>
        <dbReference type="Proteomes" id="UP000245207"/>
    </source>
</evidence>
<dbReference type="OrthoDB" id="764172at2759"/>
<dbReference type="AlphaFoldDB" id="A0A2U1N3L7"/>
<evidence type="ECO:0000256" key="2">
    <source>
        <dbReference type="ARBA" id="ARBA00023157"/>
    </source>
</evidence>
<protein>
    <submittedName>
        <fullName evidence="6">Pectinesterase inhibitor</fullName>
    </submittedName>
</protein>
<dbReference type="InterPro" id="IPR035513">
    <property type="entry name" value="Invertase/methylesterase_inhib"/>
</dbReference>
<dbReference type="STRING" id="35608.A0A2U1N3L7"/>
<sequence length="177" mass="19360">MRFSRNNLFFLLTFVFFLIFLSSTSLTFADLINDICKQTHDPSLCFSSLKSDPRSTNASLTTLGRISIKNAQKTAKAARKLIHSSLNSKNYTECISLYEDAISNIKKCKKALKAHDYGQLSTFVSAAMTDATICDGSFGRGVQGPPQLKFVSLKLQDLGNIIIVIANNLAAGIKIVA</sequence>
<dbReference type="SUPFAM" id="SSF101148">
    <property type="entry name" value="Plant invertase/pectin methylesterase inhibitor"/>
    <property type="match status" value="1"/>
</dbReference>
<gene>
    <name evidence="6" type="ORF">CTI12_AA312510</name>
</gene>
<accession>A0A2U1N3L7</accession>
<dbReference type="SMART" id="SM00856">
    <property type="entry name" value="PMEI"/>
    <property type="match status" value="1"/>
</dbReference>
<dbReference type="PANTHER" id="PTHR36710">
    <property type="entry name" value="PECTINESTERASE INHIBITOR-LIKE"/>
    <property type="match status" value="1"/>
</dbReference>
<evidence type="ECO:0000256" key="1">
    <source>
        <dbReference type="ARBA" id="ARBA00022729"/>
    </source>
</evidence>
<dbReference type="NCBIfam" id="TIGR01614">
    <property type="entry name" value="PME_inhib"/>
    <property type="match status" value="1"/>
</dbReference>
<dbReference type="Proteomes" id="UP000245207">
    <property type="component" value="Unassembled WGS sequence"/>
</dbReference>
<feature type="chain" id="PRO_5015724060" evidence="4">
    <location>
        <begin position="30"/>
        <end position="177"/>
    </location>
</feature>
<evidence type="ECO:0000256" key="4">
    <source>
        <dbReference type="SAM" id="SignalP"/>
    </source>
</evidence>
<evidence type="ECO:0000313" key="6">
    <source>
        <dbReference type="EMBL" id="PWA68066.1"/>
    </source>
</evidence>
<evidence type="ECO:0000256" key="3">
    <source>
        <dbReference type="ARBA" id="ARBA00038471"/>
    </source>
</evidence>
<proteinExistence type="inferred from homology"/>
<evidence type="ECO:0000259" key="5">
    <source>
        <dbReference type="SMART" id="SM00856"/>
    </source>
</evidence>
<reference evidence="6 7" key="1">
    <citation type="journal article" date="2018" name="Mol. Plant">
        <title>The genome of Artemisia annua provides insight into the evolution of Asteraceae family and artemisinin biosynthesis.</title>
        <authorList>
            <person name="Shen Q."/>
            <person name="Zhang L."/>
            <person name="Liao Z."/>
            <person name="Wang S."/>
            <person name="Yan T."/>
            <person name="Shi P."/>
            <person name="Liu M."/>
            <person name="Fu X."/>
            <person name="Pan Q."/>
            <person name="Wang Y."/>
            <person name="Lv Z."/>
            <person name="Lu X."/>
            <person name="Zhang F."/>
            <person name="Jiang W."/>
            <person name="Ma Y."/>
            <person name="Chen M."/>
            <person name="Hao X."/>
            <person name="Li L."/>
            <person name="Tang Y."/>
            <person name="Lv G."/>
            <person name="Zhou Y."/>
            <person name="Sun X."/>
            <person name="Brodelius P.E."/>
            <person name="Rose J.K.C."/>
            <person name="Tang K."/>
        </authorList>
    </citation>
    <scope>NUCLEOTIDE SEQUENCE [LARGE SCALE GENOMIC DNA]</scope>
    <source>
        <strain evidence="7">cv. Huhao1</strain>
        <tissue evidence="6">Leaf</tissue>
    </source>
</reference>
<comment type="similarity">
    <text evidence="3">Belongs to the PMEI family.</text>
</comment>
<dbReference type="CDD" id="cd15797">
    <property type="entry name" value="PMEI"/>
    <property type="match status" value="1"/>
</dbReference>
<feature type="signal peptide" evidence="4">
    <location>
        <begin position="1"/>
        <end position="29"/>
    </location>
</feature>
<dbReference type="Gene3D" id="1.20.140.40">
    <property type="entry name" value="Invertase/pectin methylesterase inhibitor family protein"/>
    <property type="match status" value="1"/>
</dbReference>
<keyword evidence="2" id="KW-1015">Disulfide bond</keyword>
<dbReference type="Pfam" id="PF04043">
    <property type="entry name" value="PMEI"/>
    <property type="match status" value="1"/>
</dbReference>
<dbReference type="InterPro" id="IPR052421">
    <property type="entry name" value="PCW_Enzyme_Inhibitor"/>
</dbReference>
<keyword evidence="7" id="KW-1185">Reference proteome</keyword>
<organism evidence="6 7">
    <name type="scientific">Artemisia annua</name>
    <name type="common">Sweet wormwood</name>
    <dbReference type="NCBI Taxonomy" id="35608"/>
    <lineage>
        <taxon>Eukaryota</taxon>
        <taxon>Viridiplantae</taxon>
        <taxon>Streptophyta</taxon>
        <taxon>Embryophyta</taxon>
        <taxon>Tracheophyta</taxon>
        <taxon>Spermatophyta</taxon>
        <taxon>Magnoliopsida</taxon>
        <taxon>eudicotyledons</taxon>
        <taxon>Gunneridae</taxon>
        <taxon>Pentapetalae</taxon>
        <taxon>asterids</taxon>
        <taxon>campanulids</taxon>
        <taxon>Asterales</taxon>
        <taxon>Asteraceae</taxon>
        <taxon>Asteroideae</taxon>
        <taxon>Anthemideae</taxon>
        <taxon>Artemisiinae</taxon>
        <taxon>Artemisia</taxon>
    </lineage>
</organism>
<name>A0A2U1N3L7_ARTAN</name>
<dbReference type="PANTHER" id="PTHR36710:SF4">
    <property type="entry name" value="PLANT INVERTASE_PECTIN METHYLESTERASE INHIBITOR SUPERFAMILY PROTEIN"/>
    <property type="match status" value="1"/>
</dbReference>
<dbReference type="GO" id="GO:0046910">
    <property type="term" value="F:pectinesterase inhibitor activity"/>
    <property type="evidence" value="ECO:0007669"/>
    <property type="project" value="InterPro"/>
</dbReference>